<dbReference type="RefSeq" id="WP_067761673.1">
    <property type="nucleotide sequence ID" value="NZ_CP015772.1"/>
</dbReference>
<evidence type="ECO:0000313" key="3">
    <source>
        <dbReference type="EMBL" id="ANH83741.1"/>
    </source>
</evidence>
<organism evidence="3 4">
    <name type="scientific">Niabella ginsenosidivorans</name>
    <dbReference type="NCBI Taxonomy" id="1176587"/>
    <lineage>
        <taxon>Bacteria</taxon>
        <taxon>Pseudomonadati</taxon>
        <taxon>Bacteroidota</taxon>
        <taxon>Chitinophagia</taxon>
        <taxon>Chitinophagales</taxon>
        <taxon>Chitinophagaceae</taxon>
        <taxon>Niabella</taxon>
    </lineage>
</organism>
<keyword evidence="1" id="KW-0732">Signal</keyword>
<gene>
    <name evidence="3" type="ORF">A8C56_06335</name>
</gene>
<dbReference type="InterPro" id="IPR025665">
    <property type="entry name" value="Beta-barrel_OMP_2"/>
</dbReference>
<keyword evidence="4" id="KW-1185">Reference proteome</keyword>
<dbReference type="Pfam" id="PF13568">
    <property type="entry name" value="OMP_b-brl_2"/>
    <property type="match status" value="1"/>
</dbReference>
<dbReference type="STRING" id="1176587.A8C56_06335"/>
<feature type="signal peptide" evidence="1">
    <location>
        <begin position="1"/>
        <end position="22"/>
    </location>
</feature>
<dbReference type="EMBL" id="CP015772">
    <property type="protein sequence ID" value="ANH83741.1"/>
    <property type="molecule type" value="Genomic_DNA"/>
</dbReference>
<proteinExistence type="predicted"/>
<evidence type="ECO:0000256" key="1">
    <source>
        <dbReference type="SAM" id="SignalP"/>
    </source>
</evidence>
<dbReference type="Proteomes" id="UP000077667">
    <property type="component" value="Chromosome"/>
</dbReference>
<reference evidence="3 4" key="1">
    <citation type="submission" date="2016-05" db="EMBL/GenBank/DDBJ databases">
        <title>Niabella ginsenosidivorans BS26 whole genome sequencing.</title>
        <authorList>
            <person name="Im W.T."/>
            <person name="Siddiqi M.Z."/>
        </authorList>
    </citation>
    <scope>NUCLEOTIDE SEQUENCE [LARGE SCALE GENOMIC DNA]</scope>
    <source>
        <strain evidence="3 4">BS26</strain>
    </source>
</reference>
<evidence type="ECO:0000259" key="2">
    <source>
        <dbReference type="Pfam" id="PF13568"/>
    </source>
</evidence>
<protein>
    <recommendedName>
        <fullName evidence="2">Outer membrane protein beta-barrel domain-containing protein</fullName>
    </recommendedName>
</protein>
<dbReference type="KEGG" id="nia:A8C56_06335"/>
<feature type="domain" description="Outer membrane protein beta-barrel" evidence="2">
    <location>
        <begin position="21"/>
        <end position="206"/>
    </location>
</feature>
<dbReference type="AlphaFoldDB" id="A0A1A9IAN8"/>
<dbReference type="OrthoDB" id="1150878at2"/>
<evidence type="ECO:0000313" key="4">
    <source>
        <dbReference type="Proteomes" id="UP000077667"/>
    </source>
</evidence>
<accession>A0A1A9IAN8</accession>
<sequence>MKKQTLFLALGILVLTIQKAQAQVSFGVHAGANFSSLNLKFSDGEKASGSKIIPGFNAGITAEIPVWNGIYFQPGLLFSTKGAKLTNDAYYWFWGDNTGTYTKLMPSYIELPLTAVYKYPLGNGKLIGGAGPYAAYAIGGKWKDVVEGQVYTGKLKFYKNYDDMPQNEDYENFGKRLDIGLNLLAGYEFTEKLSAQINGQFGLRNLQQVNSGGEKNDAKQNTIGFGISIGYRF</sequence>
<name>A0A1A9IAN8_9BACT</name>
<feature type="chain" id="PRO_5008390157" description="Outer membrane protein beta-barrel domain-containing protein" evidence="1">
    <location>
        <begin position="23"/>
        <end position="233"/>
    </location>
</feature>